<evidence type="ECO:0000256" key="2">
    <source>
        <dbReference type="ARBA" id="ARBA00023125"/>
    </source>
</evidence>
<evidence type="ECO:0000256" key="4">
    <source>
        <dbReference type="PROSITE-ProRule" id="PRU00335"/>
    </source>
</evidence>
<feature type="region of interest" description="Disordered" evidence="5">
    <location>
        <begin position="192"/>
        <end position="216"/>
    </location>
</feature>
<dbReference type="InterPro" id="IPR009057">
    <property type="entry name" value="Homeodomain-like_sf"/>
</dbReference>
<dbReference type="PRINTS" id="PR00455">
    <property type="entry name" value="HTHTETR"/>
</dbReference>
<dbReference type="PROSITE" id="PS50977">
    <property type="entry name" value="HTH_TETR_2"/>
    <property type="match status" value="1"/>
</dbReference>
<feature type="domain" description="HTH tetR-type" evidence="6">
    <location>
        <begin position="15"/>
        <end position="74"/>
    </location>
</feature>
<evidence type="ECO:0000313" key="7">
    <source>
        <dbReference type="EMBL" id="MFB9833190.1"/>
    </source>
</evidence>
<dbReference type="InterPro" id="IPR001647">
    <property type="entry name" value="HTH_TetR"/>
</dbReference>
<dbReference type="InterPro" id="IPR036271">
    <property type="entry name" value="Tet_transcr_reg_TetR-rel_C_sf"/>
</dbReference>
<evidence type="ECO:0000256" key="5">
    <source>
        <dbReference type="SAM" id="MobiDB-lite"/>
    </source>
</evidence>
<sequence>MTDTAERRGMRADAARNRRLLLDTAAAAFAEHGMEVSIAQIAARAGIGKGTVFRHFPTKQRLAAAILSDQLDRLAAAGTALLDAADPEAALVEFMTIGVELQIRDRSFCQAATTDVRADPEVRAAGDHLTEVAEALTDRARRHGAVRADVVGYDIVLLLGAAAQAAAPLREAVPDLWRRYLGLIFDGMRPEGARPLPHPTPTDAQRAAAGRSPTGR</sequence>
<dbReference type="SUPFAM" id="SSF46689">
    <property type="entry name" value="Homeodomain-like"/>
    <property type="match status" value="1"/>
</dbReference>
<comment type="caution">
    <text evidence="7">The sequence shown here is derived from an EMBL/GenBank/DDBJ whole genome shotgun (WGS) entry which is preliminary data.</text>
</comment>
<keyword evidence="2 4" id="KW-0238">DNA-binding</keyword>
<dbReference type="InterPro" id="IPR050109">
    <property type="entry name" value="HTH-type_TetR-like_transc_reg"/>
</dbReference>
<dbReference type="Gene3D" id="1.10.357.10">
    <property type="entry name" value="Tetracycline Repressor, domain 2"/>
    <property type="match status" value="1"/>
</dbReference>
<dbReference type="PANTHER" id="PTHR30055:SF234">
    <property type="entry name" value="HTH-TYPE TRANSCRIPTIONAL REGULATOR BETI"/>
    <property type="match status" value="1"/>
</dbReference>
<keyword evidence="8" id="KW-1185">Reference proteome</keyword>
<dbReference type="InterPro" id="IPR049445">
    <property type="entry name" value="TetR_SbtR-like_C"/>
</dbReference>
<dbReference type="SUPFAM" id="SSF48498">
    <property type="entry name" value="Tetracyclin repressor-like, C-terminal domain"/>
    <property type="match status" value="1"/>
</dbReference>
<dbReference type="PANTHER" id="PTHR30055">
    <property type="entry name" value="HTH-TYPE TRANSCRIPTIONAL REGULATOR RUTR"/>
    <property type="match status" value="1"/>
</dbReference>
<keyword evidence="1" id="KW-0805">Transcription regulation</keyword>
<dbReference type="InterPro" id="IPR023772">
    <property type="entry name" value="DNA-bd_HTH_TetR-type_CS"/>
</dbReference>
<dbReference type="PROSITE" id="PS01081">
    <property type="entry name" value="HTH_TETR_1"/>
    <property type="match status" value="1"/>
</dbReference>
<keyword evidence="3" id="KW-0804">Transcription</keyword>
<evidence type="ECO:0000256" key="1">
    <source>
        <dbReference type="ARBA" id="ARBA00023015"/>
    </source>
</evidence>
<name>A0ABV5YDR9_9ACTN</name>
<feature type="DNA-binding region" description="H-T-H motif" evidence="4">
    <location>
        <begin position="37"/>
        <end position="56"/>
    </location>
</feature>
<protein>
    <submittedName>
        <fullName evidence="7">TetR/AcrR family transcriptional regulator</fullName>
    </submittedName>
</protein>
<dbReference type="Pfam" id="PF00440">
    <property type="entry name" value="TetR_N"/>
    <property type="match status" value="1"/>
</dbReference>
<dbReference type="EMBL" id="JBHLZP010000078">
    <property type="protein sequence ID" value="MFB9833190.1"/>
    <property type="molecule type" value="Genomic_DNA"/>
</dbReference>
<proteinExistence type="predicted"/>
<evidence type="ECO:0000313" key="8">
    <source>
        <dbReference type="Proteomes" id="UP001589627"/>
    </source>
</evidence>
<evidence type="ECO:0000259" key="6">
    <source>
        <dbReference type="PROSITE" id="PS50977"/>
    </source>
</evidence>
<dbReference type="RefSeq" id="WP_378200346.1">
    <property type="nucleotide sequence ID" value="NZ_JBHLZP010000078.1"/>
</dbReference>
<reference evidence="7 8" key="1">
    <citation type="submission" date="2024-09" db="EMBL/GenBank/DDBJ databases">
        <authorList>
            <person name="Sun Q."/>
            <person name="Mori K."/>
        </authorList>
    </citation>
    <scope>NUCLEOTIDE SEQUENCE [LARGE SCALE GENOMIC DNA]</scope>
    <source>
        <strain evidence="7 8">TBRC 0563</strain>
    </source>
</reference>
<gene>
    <name evidence="7" type="ORF">ACFFNX_13440</name>
</gene>
<accession>A0ABV5YDR9</accession>
<evidence type="ECO:0000256" key="3">
    <source>
        <dbReference type="ARBA" id="ARBA00023163"/>
    </source>
</evidence>
<dbReference type="Proteomes" id="UP001589627">
    <property type="component" value="Unassembled WGS sequence"/>
</dbReference>
<dbReference type="Pfam" id="PF21597">
    <property type="entry name" value="TetR_C_43"/>
    <property type="match status" value="1"/>
</dbReference>
<organism evidence="7 8">
    <name type="scientific">Actinoallomurus acaciae</name>
    <dbReference type="NCBI Taxonomy" id="502577"/>
    <lineage>
        <taxon>Bacteria</taxon>
        <taxon>Bacillati</taxon>
        <taxon>Actinomycetota</taxon>
        <taxon>Actinomycetes</taxon>
        <taxon>Streptosporangiales</taxon>
        <taxon>Thermomonosporaceae</taxon>
        <taxon>Actinoallomurus</taxon>
    </lineage>
</organism>